<name>A0A2J8JWC7_PANTR</name>
<reference evidence="3 4" key="1">
    <citation type="submission" date="2017-12" db="EMBL/GenBank/DDBJ databases">
        <title>High-resolution comparative analysis of great ape genomes.</title>
        <authorList>
            <person name="Pollen A."/>
            <person name="Hastie A."/>
            <person name="Hormozdiari F."/>
            <person name="Dougherty M."/>
            <person name="Liu R."/>
            <person name="Chaisson M."/>
            <person name="Hoppe E."/>
            <person name="Hill C."/>
            <person name="Pang A."/>
            <person name="Hillier L."/>
            <person name="Baker C."/>
            <person name="Armstrong J."/>
            <person name="Shendure J."/>
            <person name="Paten B."/>
            <person name="Wilson R."/>
            <person name="Chao H."/>
            <person name="Schneider V."/>
            <person name="Ventura M."/>
            <person name="Kronenberg Z."/>
            <person name="Murali S."/>
            <person name="Gordon D."/>
            <person name="Cantsilieris S."/>
            <person name="Munson K."/>
            <person name="Nelson B."/>
            <person name="Raja A."/>
            <person name="Underwood J."/>
            <person name="Diekhans M."/>
            <person name="Fiddes I."/>
            <person name="Haussler D."/>
            <person name="Eichler E."/>
        </authorList>
    </citation>
    <scope>NUCLEOTIDE SEQUENCE [LARGE SCALE GENOMIC DNA]</scope>
    <source>
        <tissue evidence="3">Blood</tissue>
    </source>
</reference>
<protein>
    <submittedName>
        <fullName evidence="3">SPANXN3 isoform 1</fullName>
    </submittedName>
</protein>
<dbReference type="Proteomes" id="UP000236370">
    <property type="component" value="Unassembled WGS sequence"/>
</dbReference>
<evidence type="ECO:0000256" key="2">
    <source>
        <dbReference type="SAM" id="MobiDB-lite"/>
    </source>
</evidence>
<gene>
    <name evidence="3" type="ORF">CK820_G0043973</name>
</gene>
<accession>A0A2J8JWC7</accession>
<dbReference type="InterPro" id="IPR010007">
    <property type="entry name" value="SPAN-X_fam"/>
</dbReference>
<evidence type="ECO:0000313" key="4">
    <source>
        <dbReference type="Proteomes" id="UP000236370"/>
    </source>
</evidence>
<evidence type="ECO:0000256" key="1">
    <source>
        <dbReference type="ARBA" id="ARBA00006323"/>
    </source>
</evidence>
<feature type="compositionally biased region" description="Polar residues" evidence="2">
    <location>
        <begin position="131"/>
        <end position="140"/>
    </location>
</feature>
<evidence type="ECO:0000313" key="3">
    <source>
        <dbReference type="EMBL" id="PNI27072.1"/>
    </source>
</evidence>
<feature type="region of interest" description="Disordered" evidence="2">
    <location>
        <begin position="1"/>
        <end position="140"/>
    </location>
</feature>
<comment type="caution">
    <text evidence="3">The sequence shown here is derived from an EMBL/GenBank/DDBJ whole genome shotgun (WGS) entry which is preliminary data.</text>
</comment>
<feature type="compositionally biased region" description="Polar residues" evidence="2">
    <location>
        <begin position="1"/>
        <end position="20"/>
    </location>
</feature>
<organism evidence="3 4">
    <name type="scientific">Pan troglodytes</name>
    <name type="common">Chimpanzee</name>
    <dbReference type="NCBI Taxonomy" id="9598"/>
    <lineage>
        <taxon>Eukaryota</taxon>
        <taxon>Metazoa</taxon>
        <taxon>Chordata</taxon>
        <taxon>Craniata</taxon>
        <taxon>Vertebrata</taxon>
        <taxon>Euteleostomi</taxon>
        <taxon>Mammalia</taxon>
        <taxon>Eutheria</taxon>
        <taxon>Euarchontoglires</taxon>
        <taxon>Primates</taxon>
        <taxon>Haplorrhini</taxon>
        <taxon>Catarrhini</taxon>
        <taxon>Hominidae</taxon>
        <taxon>Pan</taxon>
    </lineage>
</organism>
<proteinExistence type="inferred from homology"/>
<dbReference type="OrthoDB" id="9485135at2759"/>
<dbReference type="OMA" id="DEMQEVP"/>
<feature type="compositionally biased region" description="Polar residues" evidence="2">
    <location>
        <begin position="62"/>
        <end position="79"/>
    </location>
</feature>
<sequence length="140" mass="15393">MEQPTSSTNGEKTKSPCKSNSENDEMQEVPNRVLAPEQSLKKTKTSEYPIIFVYYRRKGKKINSNQLENDQSQENSINPVQKEEDEGLGLSEGSSNEDEDLGPSEGPSKEDKDLDSSEGSSQENEDLGLSEGSSQDSGED</sequence>
<comment type="similarity">
    <text evidence="1">Belongs to the SPAN-X family.</text>
</comment>
<dbReference type="KEGG" id="ptr:732487"/>
<dbReference type="EMBL" id="NBAG03000419">
    <property type="protein sequence ID" value="PNI27072.1"/>
    <property type="molecule type" value="Genomic_DNA"/>
</dbReference>
<dbReference type="AlphaFoldDB" id="A0A2J8JWC7"/>
<dbReference type="Pfam" id="PF07458">
    <property type="entry name" value="SPAN-X"/>
    <property type="match status" value="1"/>
</dbReference>